<dbReference type="UniPathway" id="UPA00275"/>
<proteinExistence type="inferred from homology"/>
<evidence type="ECO:0000256" key="9">
    <source>
        <dbReference type="ARBA" id="ARBA00023211"/>
    </source>
</evidence>
<keyword evidence="9" id="KW-0464">Manganese</keyword>
<dbReference type="InterPro" id="IPR032677">
    <property type="entry name" value="GTP_cyclohydro_II"/>
</dbReference>
<protein>
    <recommendedName>
        <fullName evidence="5">3,4-dihydroxy-2-butanone-4-phosphate synthase</fullName>
        <ecNumber evidence="5">4.1.99.12</ecNumber>
    </recommendedName>
</protein>
<evidence type="ECO:0000256" key="3">
    <source>
        <dbReference type="ARBA" id="ARBA00004904"/>
    </source>
</evidence>
<comment type="cofactor">
    <cofactor evidence="2">
        <name>Mg(2+)</name>
        <dbReference type="ChEBI" id="CHEBI:18420"/>
    </cofactor>
</comment>
<dbReference type="EMBL" id="HBFR01038460">
    <property type="protein sequence ID" value="CAD8900838.1"/>
    <property type="molecule type" value="Transcribed_RNA"/>
</dbReference>
<dbReference type="AlphaFoldDB" id="A0A7S1BZB6"/>
<keyword evidence="7" id="KW-0479">Metal-binding</keyword>
<feature type="domain" description="GTP cyclohydrolase II" evidence="11">
    <location>
        <begin position="2"/>
        <end position="97"/>
    </location>
</feature>
<dbReference type="FunFam" id="3.90.870.10:FF:000001">
    <property type="entry name" value="Riboflavin biosynthesis protein RibBA"/>
    <property type="match status" value="1"/>
</dbReference>
<keyword evidence="8" id="KW-0460">Magnesium</keyword>
<evidence type="ECO:0000256" key="4">
    <source>
        <dbReference type="ARBA" id="ARBA00005520"/>
    </source>
</evidence>
<keyword evidence="6" id="KW-0686">Riboflavin biosynthesis</keyword>
<comment type="pathway">
    <text evidence="3">Cofactor biosynthesis; riboflavin biosynthesis; 2-hydroxy-3-oxobutyl phosphate from D-ribulose 5-phosphate: step 1/1.</text>
</comment>
<dbReference type="GO" id="GO:0008686">
    <property type="term" value="F:3,4-dihydroxy-2-butanone-4-phosphate synthase activity"/>
    <property type="evidence" value="ECO:0007669"/>
    <property type="project" value="UniProtKB-EC"/>
</dbReference>
<comment type="similarity">
    <text evidence="4">In the N-terminal section; belongs to the DHBP synthase family.</text>
</comment>
<evidence type="ECO:0000256" key="6">
    <source>
        <dbReference type="ARBA" id="ARBA00022619"/>
    </source>
</evidence>
<evidence type="ECO:0000259" key="11">
    <source>
        <dbReference type="Pfam" id="PF00925"/>
    </source>
</evidence>
<dbReference type="NCBIfam" id="NF001591">
    <property type="entry name" value="PRK00393.1"/>
    <property type="match status" value="1"/>
</dbReference>
<evidence type="ECO:0000256" key="8">
    <source>
        <dbReference type="ARBA" id="ARBA00022842"/>
    </source>
</evidence>
<comment type="cofactor">
    <cofactor evidence="1">
        <name>Mn(2+)</name>
        <dbReference type="ChEBI" id="CHEBI:29035"/>
    </cofactor>
</comment>
<accession>A0A7S1BZB6</accession>
<evidence type="ECO:0000256" key="5">
    <source>
        <dbReference type="ARBA" id="ARBA00012153"/>
    </source>
</evidence>
<dbReference type="InterPro" id="IPR017945">
    <property type="entry name" value="DHBP_synth_RibB-like_a/b_dom"/>
</dbReference>
<dbReference type="Gene3D" id="3.40.50.10990">
    <property type="entry name" value="GTP cyclohydrolase II"/>
    <property type="match status" value="1"/>
</dbReference>
<dbReference type="NCBIfam" id="TIGR00506">
    <property type="entry name" value="ribB"/>
    <property type="match status" value="1"/>
</dbReference>
<dbReference type="Pfam" id="PF00925">
    <property type="entry name" value="GTP_cyclohydro2"/>
    <property type="match status" value="1"/>
</dbReference>
<dbReference type="Gene3D" id="3.90.870.10">
    <property type="entry name" value="DHBP synthase"/>
    <property type="match status" value="1"/>
</dbReference>
<dbReference type="PANTHER" id="PTHR21327:SF18">
    <property type="entry name" value="3,4-DIHYDROXY-2-BUTANONE 4-PHOSPHATE SYNTHASE"/>
    <property type="match status" value="1"/>
</dbReference>
<evidence type="ECO:0000256" key="10">
    <source>
        <dbReference type="ARBA" id="ARBA00023239"/>
    </source>
</evidence>
<evidence type="ECO:0000256" key="1">
    <source>
        <dbReference type="ARBA" id="ARBA00001936"/>
    </source>
</evidence>
<dbReference type="GO" id="GO:0046872">
    <property type="term" value="F:metal ion binding"/>
    <property type="evidence" value="ECO:0007669"/>
    <property type="project" value="UniProtKB-KW"/>
</dbReference>
<organism evidence="12">
    <name type="scientific">Corethron hystrix</name>
    <dbReference type="NCBI Taxonomy" id="216773"/>
    <lineage>
        <taxon>Eukaryota</taxon>
        <taxon>Sar</taxon>
        <taxon>Stramenopiles</taxon>
        <taxon>Ochrophyta</taxon>
        <taxon>Bacillariophyta</taxon>
        <taxon>Coscinodiscophyceae</taxon>
        <taxon>Corethrophycidae</taxon>
        <taxon>Corethrales</taxon>
        <taxon>Corethraceae</taxon>
        <taxon>Corethron</taxon>
    </lineage>
</organism>
<dbReference type="PANTHER" id="PTHR21327">
    <property type="entry name" value="GTP CYCLOHYDROLASE II-RELATED"/>
    <property type="match status" value="1"/>
</dbReference>
<dbReference type="Pfam" id="PF00926">
    <property type="entry name" value="DHBP_synthase"/>
    <property type="match status" value="1"/>
</dbReference>
<reference evidence="12" key="1">
    <citation type="submission" date="2021-01" db="EMBL/GenBank/DDBJ databases">
        <authorList>
            <person name="Corre E."/>
            <person name="Pelletier E."/>
            <person name="Niang G."/>
            <person name="Scheremetjew M."/>
            <person name="Finn R."/>
            <person name="Kale V."/>
            <person name="Holt S."/>
            <person name="Cochrane G."/>
            <person name="Meng A."/>
            <person name="Brown T."/>
            <person name="Cohen L."/>
        </authorList>
    </citation>
    <scope>NUCLEOTIDE SEQUENCE</scope>
    <source>
        <strain evidence="12">308</strain>
    </source>
</reference>
<dbReference type="InterPro" id="IPR000422">
    <property type="entry name" value="DHBP_synthase_RibB"/>
</dbReference>
<dbReference type="GO" id="GO:0005829">
    <property type="term" value="C:cytosol"/>
    <property type="evidence" value="ECO:0007669"/>
    <property type="project" value="TreeGrafter"/>
</dbReference>
<dbReference type="SUPFAM" id="SSF55821">
    <property type="entry name" value="YrdC/RibB"/>
    <property type="match status" value="1"/>
</dbReference>
<gene>
    <name evidence="12" type="ORF">CHYS00102_LOCUS28055</name>
</gene>
<evidence type="ECO:0000256" key="7">
    <source>
        <dbReference type="ARBA" id="ARBA00022723"/>
    </source>
</evidence>
<keyword evidence="10" id="KW-0456">Lyase</keyword>
<dbReference type="GO" id="GO:0009231">
    <property type="term" value="P:riboflavin biosynthetic process"/>
    <property type="evidence" value="ECO:0007669"/>
    <property type="project" value="UniProtKB-UniPathway"/>
</dbReference>
<evidence type="ECO:0000313" key="12">
    <source>
        <dbReference type="EMBL" id="CAD8900838.1"/>
    </source>
</evidence>
<sequence>MSFKYIQENGGLVIYLQQEGRGIGLANKVAAYALQDMGLDTVDANLHLGFPDDCRQYGVIPGLLNDLGIKSIRLMTNNPRKVERLRSLGINVSGNIPMVVPKATEYNRKYLETKINRMNHTNFGNTLADEMLVTKVASTVLQTEEIEAHKNGLMSPRPGGVVAAVATSIGTSIEDLEGAYAFADTGYCFGRQSVEDAIAAIGRGELVVVVDDMDRENEGDFIAAADLVSPEAIATMVRYTSGVLCAAMEGDRMDELQIPNMVKENEDPKGTAFGVSVDATTEHGITTGISAADRARTLNLLGSPKTTHCDFVRPGHIFPLRAREGGTLTRNGHTEATVDLSRLAGCHPSGVLCEIVSEDNPTEMMRLPEMRRFCKEKGFVLTSIADIQQFRRETEQ</sequence>
<evidence type="ECO:0000256" key="2">
    <source>
        <dbReference type="ARBA" id="ARBA00001946"/>
    </source>
</evidence>
<dbReference type="InterPro" id="IPR036144">
    <property type="entry name" value="RibA-like_sf"/>
</dbReference>
<dbReference type="EC" id="4.1.99.12" evidence="5"/>
<dbReference type="SUPFAM" id="SSF142695">
    <property type="entry name" value="RibA-like"/>
    <property type="match status" value="1"/>
</dbReference>
<name>A0A7S1BZB6_9STRA</name>